<dbReference type="Pfam" id="PF00004">
    <property type="entry name" value="AAA"/>
    <property type="match status" value="1"/>
</dbReference>
<proteinExistence type="inferred from homology"/>
<dbReference type="GO" id="GO:0016887">
    <property type="term" value="F:ATP hydrolysis activity"/>
    <property type="evidence" value="ECO:0007669"/>
    <property type="project" value="InterPro"/>
</dbReference>
<evidence type="ECO:0000256" key="1">
    <source>
        <dbReference type="ARBA" id="ARBA00038088"/>
    </source>
</evidence>
<dbReference type="PANTHER" id="PTHR42960">
    <property type="entry name" value="YCF46 PROTEIN"/>
    <property type="match status" value="1"/>
</dbReference>
<evidence type="ECO:0000313" key="4">
    <source>
        <dbReference type="EMBL" id="MEE3716510.1"/>
    </source>
</evidence>
<evidence type="ECO:0000313" key="5">
    <source>
        <dbReference type="Proteomes" id="UP001333818"/>
    </source>
</evidence>
<dbReference type="CDD" id="cd19507">
    <property type="entry name" value="RecA-like_Ycf46-like"/>
    <property type="match status" value="1"/>
</dbReference>
<dbReference type="Proteomes" id="UP001333818">
    <property type="component" value="Unassembled WGS sequence"/>
</dbReference>
<dbReference type="AlphaFoldDB" id="A0AAW9PRE6"/>
<dbReference type="EMBL" id="JAZBJZ010000020">
    <property type="protein sequence ID" value="MEE3716510.1"/>
    <property type="molecule type" value="Genomic_DNA"/>
</dbReference>
<keyword evidence="5" id="KW-1185">Reference proteome</keyword>
<dbReference type="InterPro" id="IPR003593">
    <property type="entry name" value="AAA+_ATPase"/>
</dbReference>
<name>A0AAW9PRE6_9CYAN</name>
<protein>
    <recommendedName>
        <fullName evidence="2">Uncharacterized AAA domain-containing protein ycf46</fullName>
    </recommendedName>
</protein>
<gene>
    <name evidence="4" type="ORF">V2H45_07115</name>
</gene>
<dbReference type="SUPFAM" id="SSF52540">
    <property type="entry name" value="P-loop containing nucleoside triphosphate hydrolases"/>
    <property type="match status" value="1"/>
</dbReference>
<comment type="caution">
    <text evidence="4">The sequence shown here is derived from an EMBL/GenBank/DDBJ whole genome shotgun (WGS) entry which is preliminary data.</text>
</comment>
<dbReference type="Gene3D" id="3.40.50.300">
    <property type="entry name" value="P-loop containing nucleotide triphosphate hydrolases"/>
    <property type="match status" value="1"/>
</dbReference>
<dbReference type="InterPro" id="IPR052381">
    <property type="entry name" value="AAA_domain_protein"/>
</dbReference>
<evidence type="ECO:0000259" key="3">
    <source>
        <dbReference type="SMART" id="SM00382"/>
    </source>
</evidence>
<dbReference type="GO" id="GO:0005524">
    <property type="term" value="F:ATP binding"/>
    <property type="evidence" value="ECO:0007669"/>
    <property type="project" value="InterPro"/>
</dbReference>
<reference evidence="4" key="1">
    <citation type="submission" date="2024-01" db="EMBL/GenBank/DDBJ databases">
        <title>Bank of Algae and Cyanobacteria of the Azores (BACA) strain genomes.</title>
        <authorList>
            <person name="Luz R."/>
            <person name="Cordeiro R."/>
            <person name="Fonseca A."/>
            <person name="Goncalves V."/>
        </authorList>
    </citation>
    <scope>NUCLEOTIDE SEQUENCE</scope>
    <source>
        <strain evidence="4">BACA0141</strain>
    </source>
</reference>
<dbReference type="RefSeq" id="WP_330482939.1">
    <property type="nucleotide sequence ID" value="NZ_JAZBJZ010000020.1"/>
</dbReference>
<dbReference type="InterPro" id="IPR027417">
    <property type="entry name" value="P-loop_NTPase"/>
</dbReference>
<dbReference type="Gene3D" id="1.10.8.60">
    <property type="match status" value="1"/>
</dbReference>
<sequence length="504" mass="56636">MQEELSILIQAQYPLIYLNTPEEERAERAIALVAQVKPARRIFTWTITNGIVEYGQAGGGSQHNTESPEAALKWIIRSDQKEPAIYVFKDLHPLFDNPVIVRCLRDVIANFKGTQKSIILMSPVQVIPIELEKEVIVLDFPLPKIEELEDVLAQQIGASRIKKLAPETKEKLLRATLGLTHDEAEKVYRKAQVTTGRLTEEEVGIVLSEKQQLIRRNGILEYIEEDEGISAVGGLEELKHWLRQRSNAFSQRAREYGLPQPKGMLILGVPGCGKSLIAKTTARLWSLPLVRLDMGRVYDGSTVGRSEANLRSALKVAESISPMILFIDELDKAFAGSAGSADSDGGTSSRIFGTFLTWMQEKKSPVFVMATANRVDRLPGEFLRKGRFDELFFVDLPNFEERKQIFEIHLSKRRSDITRFDFGQLSNVSDGFSGAEIEQGIVAAMYEAFAQDREFTQLDIISAVKSTTPLSRTMTEQVSALRDWARLRARPAATTVAEYQRMEF</sequence>
<organism evidence="4 5">
    <name type="scientific">Tumidithrix elongata BACA0141</name>
    <dbReference type="NCBI Taxonomy" id="2716417"/>
    <lineage>
        <taxon>Bacteria</taxon>
        <taxon>Bacillati</taxon>
        <taxon>Cyanobacteriota</taxon>
        <taxon>Cyanophyceae</taxon>
        <taxon>Pseudanabaenales</taxon>
        <taxon>Pseudanabaenaceae</taxon>
        <taxon>Tumidithrix</taxon>
        <taxon>Tumidithrix elongata</taxon>
    </lineage>
</organism>
<dbReference type="SMART" id="SM00382">
    <property type="entry name" value="AAA"/>
    <property type="match status" value="1"/>
</dbReference>
<dbReference type="PANTHER" id="PTHR42960:SF2">
    <property type="entry name" value="CELL DIVISION CYCLE PROTEIN"/>
    <property type="match status" value="1"/>
</dbReference>
<accession>A0AAW9PRE6</accession>
<comment type="similarity">
    <text evidence="1">Belongs to the AAA ATPase family. Highly divergent.</text>
</comment>
<feature type="domain" description="AAA+ ATPase" evidence="3">
    <location>
        <begin position="260"/>
        <end position="398"/>
    </location>
</feature>
<evidence type="ECO:0000256" key="2">
    <source>
        <dbReference type="ARBA" id="ARBA00040480"/>
    </source>
</evidence>
<dbReference type="InterPro" id="IPR003959">
    <property type="entry name" value="ATPase_AAA_core"/>
</dbReference>